<dbReference type="OrthoDB" id="8591662at2"/>
<evidence type="ECO:0000313" key="2">
    <source>
        <dbReference type="Proteomes" id="UP000308891"/>
    </source>
</evidence>
<dbReference type="AlphaFoldDB" id="A0A4T0UPK1"/>
<protein>
    <submittedName>
        <fullName evidence="1">Uncharacterized protein</fullName>
    </submittedName>
</protein>
<evidence type="ECO:0000313" key="1">
    <source>
        <dbReference type="EMBL" id="TIC80567.1"/>
    </source>
</evidence>
<dbReference type="EMBL" id="STGJ01000013">
    <property type="protein sequence ID" value="TIC80567.1"/>
    <property type="molecule type" value="Genomic_DNA"/>
</dbReference>
<name>A0A4T0UPK1_9NEIS</name>
<dbReference type="RefSeq" id="WP_136554433.1">
    <property type="nucleotide sequence ID" value="NZ_STGJ01000013.1"/>
</dbReference>
<keyword evidence="2" id="KW-1185">Reference proteome</keyword>
<organism evidence="1 2">
    <name type="scientific">Crenobacter intestini</name>
    <dbReference type="NCBI Taxonomy" id="2563443"/>
    <lineage>
        <taxon>Bacteria</taxon>
        <taxon>Pseudomonadati</taxon>
        <taxon>Pseudomonadota</taxon>
        <taxon>Betaproteobacteria</taxon>
        <taxon>Neisseriales</taxon>
        <taxon>Neisseriaceae</taxon>
        <taxon>Crenobacter</taxon>
    </lineage>
</organism>
<accession>A0A4T0UPK1</accession>
<gene>
    <name evidence="1" type="ORF">E5K04_12090</name>
</gene>
<comment type="caution">
    <text evidence="1">The sequence shown here is derived from an EMBL/GenBank/DDBJ whole genome shotgun (WGS) entry which is preliminary data.</text>
</comment>
<proteinExistence type="predicted"/>
<sequence>MPPIQTLHAASQEEGRTRELLMFNTPRSVRAREIVRQDGGRLWLVERYDAELCQWLRRAACADAAAVFEQVERLAAVG</sequence>
<reference evidence="1 2" key="1">
    <citation type="submission" date="2019-04" db="EMBL/GenBank/DDBJ databases">
        <title>Crenobacter sp. nov.</title>
        <authorList>
            <person name="Shi S."/>
        </authorList>
    </citation>
    <scope>NUCLEOTIDE SEQUENCE [LARGE SCALE GENOMIC DNA]</scope>
    <source>
        <strain evidence="1 2">GY 70310</strain>
    </source>
</reference>
<dbReference type="Proteomes" id="UP000308891">
    <property type="component" value="Unassembled WGS sequence"/>
</dbReference>